<feature type="transmembrane region" description="Helical" evidence="6">
    <location>
        <begin position="221"/>
        <end position="243"/>
    </location>
</feature>
<feature type="transmembrane region" description="Helical" evidence="6">
    <location>
        <begin position="12"/>
        <end position="29"/>
    </location>
</feature>
<dbReference type="PANTHER" id="PTHR30250:SF11">
    <property type="entry name" value="O-ANTIGEN TRANSPORTER-RELATED"/>
    <property type="match status" value="1"/>
</dbReference>
<evidence type="ECO:0000313" key="8">
    <source>
        <dbReference type="Proteomes" id="UP000282321"/>
    </source>
</evidence>
<evidence type="ECO:0000256" key="6">
    <source>
        <dbReference type="SAM" id="Phobius"/>
    </source>
</evidence>
<keyword evidence="2" id="KW-1003">Cell membrane</keyword>
<evidence type="ECO:0000256" key="5">
    <source>
        <dbReference type="ARBA" id="ARBA00023136"/>
    </source>
</evidence>
<feature type="transmembrane region" description="Helical" evidence="6">
    <location>
        <begin position="41"/>
        <end position="62"/>
    </location>
</feature>
<evidence type="ECO:0000256" key="2">
    <source>
        <dbReference type="ARBA" id="ARBA00022475"/>
    </source>
</evidence>
<gene>
    <name evidence="7" type="ORF">DRP44_05835</name>
</gene>
<accession>A0A660S747</accession>
<proteinExistence type="predicted"/>
<sequence length="429" mass="49261">MGNFKKDTFITFNSNIALLFLFLIFSILLNRSLGPELKGIYTFYMTIPLLLSAFLSVGLESANVYFIGKRKIHPGKLISNSLIIYMAILLILIILSFILFFFKIFPHISGYTISKVLFFLSLFSTPLIMENNFLSTIVLGLQKYTLYNILKLISVLFLIIAVAICIFIFKRVSITTFFILWICSVIISISVYLFVLRGYLHFEKFDMDIFKETIRYSFKNYIANLSAFLIYRSDYFIISMFLAPKFLGFYSVATVISEKMWLIPSSIGTILYPRVSNTEKYHKETTIFSMKINFLIMLFIGTILGIIAKPIIELLYGKPFLPTANIILYLLPGIIFLSIAKMLTADLNGQGHPEFSAIYSFIGFSFNLLLNLLLIPKYGIIGAAIATSISYIYISIMILFSYKNLINCKWTDFFINSNDIKKLYDIIKR</sequence>
<feature type="transmembrane region" description="Helical" evidence="6">
    <location>
        <begin position="175"/>
        <end position="200"/>
    </location>
</feature>
<dbReference type="EMBL" id="QNBC01000078">
    <property type="protein sequence ID" value="RKX65670.1"/>
    <property type="molecule type" value="Genomic_DNA"/>
</dbReference>
<dbReference type="AlphaFoldDB" id="A0A660S747"/>
<keyword evidence="4 6" id="KW-1133">Transmembrane helix</keyword>
<organism evidence="7 8">
    <name type="scientific">candidate division TA06 bacterium</name>
    <dbReference type="NCBI Taxonomy" id="2250710"/>
    <lineage>
        <taxon>Bacteria</taxon>
        <taxon>Bacteria division TA06</taxon>
    </lineage>
</organism>
<dbReference type="PANTHER" id="PTHR30250">
    <property type="entry name" value="PST FAMILY PREDICTED COLANIC ACID TRANSPORTER"/>
    <property type="match status" value="1"/>
</dbReference>
<reference evidence="7 8" key="1">
    <citation type="submission" date="2018-06" db="EMBL/GenBank/DDBJ databases">
        <title>Extensive metabolic versatility and redundancy in microbially diverse, dynamic hydrothermal sediments.</title>
        <authorList>
            <person name="Dombrowski N."/>
            <person name="Teske A."/>
            <person name="Baker B.J."/>
        </authorList>
    </citation>
    <scope>NUCLEOTIDE SEQUENCE [LARGE SCALE GENOMIC DNA]</scope>
    <source>
        <strain evidence="7">B35_G9</strain>
    </source>
</reference>
<dbReference type="Pfam" id="PF01943">
    <property type="entry name" value="Polysacc_synt"/>
    <property type="match status" value="1"/>
</dbReference>
<dbReference type="Proteomes" id="UP000282321">
    <property type="component" value="Unassembled WGS sequence"/>
</dbReference>
<protein>
    <submittedName>
        <fullName evidence="7">Uncharacterized protein</fullName>
    </submittedName>
</protein>
<evidence type="ECO:0000313" key="7">
    <source>
        <dbReference type="EMBL" id="RKX65670.1"/>
    </source>
</evidence>
<feature type="transmembrane region" description="Helical" evidence="6">
    <location>
        <begin position="82"/>
        <end position="102"/>
    </location>
</feature>
<feature type="transmembrane region" description="Helical" evidence="6">
    <location>
        <begin position="149"/>
        <end position="169"/>
    </location>
</feature>
<keyword evidence="3 6" id="KW-0812">Transmembrane</keyword>
<feature type="transmembrane region" description="Helical" evidence="6">
    <location>
        <begin position="292"/>
        <end position="312"/>
    </location>
</feature>
<evidence type="ECO:0000256" key="3">
    <source>
        <dbReference type="ARBA" id="ARBA00022692"/>
    </source>
</evidence>
<keyword evidence="5 6" id="KW-0472">Membrane</keyword>
<dbReference type="GO" id="GO:0005886">
    <property type="term" value="C:plasma membrane"/>
    <property type="evidence" value="ECO:0007669"/>
    <property type="project" value="UniProtKB-SubCell"/>
</dbReference>
<dbReference type="InterPro" id="IPR002797">
    <property type="entry name" value="Polysacc_synth"/>
</dbReference>
<feature type="transmembrane region" description="Helical" evidence="6">
    <location>
        <begin position="108"/>
        <end position="128"/>
    </location>
</feature>
<comment type="subcellular location">
    <subcellularLocation>
        <location evidence="1">Cell membrane</location>
        <topology evidence="1">Multi-pass membrane protein</topology>
    </subcellularLocation>
</comment>
<evidence type="ECO:0000256" key="1">
    <source>
        <dbReference type="ARBA" id="ARBA00004651"/>
    </source>
</evidence>
<comment type="caution">
    <text evidence="7">The sequence shown here is derived from an EMBL/GenBank/DDBJ whole genome shotgun (WGS) entry which is preliminary data.</text>
</comment>
<evidence type="ECO:0000256" key="4">
    <source>
        <dbReference type="ARBA" id="ARBA00022989"/>
    </source>
</evidence>
<name>A0A660S747_UNCT6</name>
<feature type="transmembrane region" description="Helical" evidence="6">
    <location>
        <begin position="324"/>
        <end position="343"/>
    </location>
</feature>
<feature type="transmembrane region" description="Helical" evidence="6">
    <location>
        <begin position="355"/>
        <end position="374"/>
    </location>
</feature>
<feature type="transmembrane region" description="Helical" evidence="6">
    <location>
        <begin position="380"/>
        <end position="400"/>
    </location>
</feature>
<dbReference type="InterPro" id="IPR050833">
    <property type="entry name" value="Poly_Biosynth_Transport"/>
</dbReference>